<evidence type="ECO:0000256" key="1">
    <source>
        <dbReference type="SAM" id="MobiDB-lite"/>
    </source>
</evidence>
<evidence type="ECO:0000313" key="3">
    <source>
        <dbReference type="Proteomes" id="UP001162480"/>
    </source>
</evidence>
<accession>A0AA36FCU8</accession>
<gene>
    <name evidence="2" type="ORF">OCTVUL_1B016706</name>
</gene>
<protein>
    <submittedName>
        <fullName evidence="2">Uncharacterized protein</fullName>
    </submittedName>
</protein>
<keyword evidence="3" id="KW-1185">Reference proteome</keyword>
<proteinExistence type="predicted"/>
<organism evidence="2 3">
    <name type="scientific">Octopus vulgaris</name>
    <name type="common">Common octopus</name>
    <dbReference type="NCBI Taxonomy" id="6645"/>
    <lineage>
        <taxon>Eukaryota</taxon>
        <taxon>Metazoa</taxon>
        <taxon>Spiralia</taxon>
        <taxon>Lophotrochozoa</taxon>
        <taxon>Mollusca</taxon>
        <taxon>Cephalopoda</taxon>
        <taxon>Coleoidea</taxon>
        <taxon>Octopodiformes</taxon>
        <taxon>Octopoda</taxon>
        <taxon>Incirrata</taxon>
        <taxon>Octopodidae</taxon>
        <taxon>Octopus</taxon>
    </lineage>
</organism>
<feature type="compositionally biased region" description="Basic and acidic residues" evidence="1">
    <location>
        <begin position="22"/>
        <end position="31"/>
    </location>
</feature>
<reference evidence="2" key="1">
    <citation type="submission" date="2023-08" db="EMBL/GenBank/DDBJ databases">
        <authorList>
            <person name="Alioto T."/>
            <person name="Alioto T."/>
            <person name="Gomez Garrido J."/>
        </authorList>
    </citation>
    <scope>NUCLEOTIDE SEQUENCE</scope>
</reference>
<name>A0AA36FCU8_OCTVU</name>
<dbReference type="EMBL" id="OX597829">
    <property type="protein sequence ID" value="CAI9734361.1"/>
    <property type="molecule type" value="Genomic_DNA"/>
</dbReference>
<dbReference type="AlphaFoldDB" id="A0AA36FCU8"/>
<feature type="region of interest" description="Disordered" evidence="1">
    <location>
        <begin position="22"/>
        <end position="44"/>
    </location>
</feature>
<sequence>MSMGRKTMFSLNYKDGKQTVEDLQITDHGDNGSRGGTGSVADKGHKCDLTALEKSGITSELTKVSAAIRLLWILEDEGAYLLPQLKPNKKLVAYSKATSLREWTSI</sequence>
<dbReference type="Proteomes" id="UP001162480">
    <property type="component" value="Chromosome 16"/>
</dbReference>
<evidence type="ECO:0000313" key="2">
    <source>
        <dbReference type="EMBL" id="CAI9734361.1"/>
    </source>
</evidence>